<dbReference type="AntiFam" id="ANF00029">
    <property type="entry name" value="Antisense to 16S rRNA"/>
</dbReference>
<dbReference type="InterPro" id="IPR008686">
    <property type="entry name" value="RNA_pol_mitovir"/>
</dbReference>
<evidence type="ECO:0000313" key="2">
    <source>
        <dbReference type="Proteomes" id="UP001420932"/>
    </source>
</evidence>
<dbReference type="PANTHER" id="PTHR34456">
    <property type="entry name" value="MITOVIRUS RNA-DEPENDENT RNA POLYMERASE"/>
    <property type="match status" value="1"/>
</dbReference>
<reference evidence="1 2" key="1">
    <citation type="submission" date="2024-01" db="EMBL/GenBank/DDBJ databases">
        <title>Genome assemblies of Stephania.</title>
        <authorList>
            <person name="Yang L."/>
        </authorList>
    </citation>
    <scope>NUCLEOTIDE SEQUENCE [LARGE SCALE GENOMIC DNA]</scope>
    <source>
        <strain evidence="1">YNDBR</strain>
        <tissue evidence="1">Leaf</tissue>
    </source>
</reference>
<comment type="caution">
    <text evidence="1">The sequence shown here is derived from an EMBL/GenBank/DDBJ whole genome shotgun (WGS) entry which is preliminary data.</text>
</comment>
<accession>A0AAP0DWX2</accession>
<protein>
    <submittedName>
        <fullName evidence="1">Uncharacterized protein</fullName>
    </submittedName>
</protein>
<dbReference type="EMBL" id="JBBNAF010000017">
    <property type="protein sequence ID" value="KAK9082556.1"/>
    <property type="molecule type" value="Genomic_DNA"/>
</dbReference>
<name>A0AAP0DWX2_9MAGN</name>
<proteinExistence type="predicted"/>
<evidence type="ECO:0000313" key="1">
    <source>
        <dbReference type="EMBL" id="KAK9082556.1"/>
    </source>
</evidence>
<dbReference type="PANTHER" id="PTHR34456:SF13">
    <property type="entry name" value="REVERSE TRANSCRIPTASE DOMAIN-CONTAINING PROTEIN"/>
    <property type="match status" value="1"/>
</dbReference>
<dbReference type="Proteomes" id="UP001420932">
    <property type="component" value="Unassembled WGS sequence"/>
</dbReference>
<gene>
    <name evidence="1" type="ORF">Syun_031860</name>
</gene>
<sequence length="909" mass="100258">MAHQADVNRAQIDMLTTEKVEWRPWEDSFHWHQDCVVSAIEHFSGRACLNKIATIAGQPRLGSLKAISYGLENSDKKPNREGLNGWLPRPGLAPAQLTCFVPASGPFHYQAETTVFEGKKTTPPFPSIPNLETESAKSQADELYVKFKKERYSYQAETGTRAENGWKGPGCQPRFAVLQNREVKLTLKSSVKCLGDISDILQQRRPRSGSKGFSSVYQLMIMCYLFDRPFASSVVNSALAWNIFEIPFVKRKFYHISFVAGQPLGYYASWPLFALSPSHGCVVGCRAGSACAAPSVTVYSCATDSQRPDSIAVDEIVVVLQRAKSPLLLLWEKAPSQLSHLNKDCSLFRSIPAKERPVTATPIPCLTNVKSFPSVALSEMIVTFLRANSNGKAENSNSIPLTTDSTECLSPSSFKGKALIKKNKRLSSLALLLPSSVNSISVSPANPYPDLRLPAIPNRGDEYRDYWDNIFICLYQCIPLHPAKCLLHAAVHDFHYTPLRIFLLMDEPGLDHVSRTISVHMAQDDSTYRGRNGIGCFHVSPYCPVCLDFRLMNKKETWIFGLAQNASFLSYSSRVGFQTPLSVSGASALRSRLLARALAVACSACWSMEEGISIAKDSIQPQVPLRLPCYDFTPVEDPTVVCANKTTKSLCGTSGTHKEWVIIGPMLRAKPIPRRTIRTEAIFPDSLRLTALLPIVIAIVARVWPSPSGPCGLDVIPTFLQYITGSPSPPSIPLSFGLATVLPRRSVSRVSWAPDPRRPRANTHRLRHGLPGRGFFLESCHDRALDERALQAALPFFTHAILLDRAFAHCPRFPTAAPRGSPGRVSVPAHQTALFSLIQDLARTVRQIPTRYAPVRHFVLNCSHLLGETSYLELGASFPSAQLPENNVRLACVKHIASVPSEPGSNSDF</sequence>
<organism evidence="1 2">
    <name type="scientific">Stephania yunnanensis</name>
    <dbReference type="NCBI Taxonomy" id="152371"/>
    <lineage>
        <taxon>Eukaryota</taxon>
        <taxon>Viridiplantae</taxon>
        <taxon>Streptophyta</taxon>
        <taxon>Embryophyta</taxon>
        <taxon>Tracheophyta</taxon>
        <taxon>Spermatophyta</taxon>
        <taxon>Magnoliopsida</taxon>
        <taxon>Ranunculales</taxon>
        <taxon>Menispermaceae</taxon>
        <taxon>Menispermoideae</taxon>
        <taxon>Cissampelideae</taxon>
        <taxon>Stephania</taxon>
    </lineage>
</organism>
<dbReference type="AlphaFoldDB" id="A0AAP0DWX2"/>
<keyword evidence="2" id="KW-1185">Reference proteome</keyword>